<feature type="transmembrane region" description="Helical" evidence="1">
    <location>
        <begin position="46"/>
        <end position="63"/>
    </location>
</feature>
<comment type="caution">
    <text evidence="2">The sequence shown here is derived from an EMBL/GenBank/DDBJ whole genome shotgun (WGS) entry which is preliminary data.</text>
</comment>
<evidence type="ECO:0000313" key="3">
    <source>
        <dbReference type="Proteomes" id="UP000004342"/>
    </source>
</evidence>
<dbReference type="AlphaFoldDB" id="A0AAV3BQP1"/>
<accession>A0AAV3BQP1</accession>
<feature type="transmembrane region" description="Helical" evidence="1">
    <location>
        <begin position="18"/>
        <end position="34"/>
    </location>
</feature>
<keyword evidence="1" id="KW-1133">Transmembrane helix</keyword>
<reference evidence="2 3" key="1">
    <citation type="submission" date="2007-07" db="EMBL/GenBank/DDBJ databases">
        <title>Annotation of Clostridium perfringens B str. ATCC 3626.</title>
        <authorList>
            <person name="Paulsen I."/>
            <person name="Sebastian Y."/>
        </authorList>
    </citation>
    <scope>NUCLEOTIDE SEQUENCE [LARGE SCALE GENOMIC DNA]</scope>
    <source>
        <strain evidence="3">B str. ATCC 3626</strain>
    </source>
</reference>
<name>A0AAV3BQP1_CLOPF</name>
<organism evidence="2 3">
    <name type="scientific">Clostridium perfringens B str. ATCC 3626</name>
    <dbReference type="NCBI Taxonomy" id="451754"/>
    <lineage>
        <taxon>Bacteria</taxon>
        <taxon>Bacillati</taxon>
        <taxon>Bacillota</taxon>
        <taxon>Clostridia</taxon>
        <taxon>Eubacteriales</taxon>
        <taxon>Clostridiaceae</taxon>
        <taxon>Clostridium</taxon>
    </lineage>
</organism>
<sequence>MFLSIFIFPLKVTNKSSLYIYCINYFPILLFSTFNKTFTIEFNQKNYKMTNLLFIFVTISFHLRNNYVTSKI</sequence>
<dbReference type="EMBL" id="ABDV01000006">
    <property type="protein sequence ID" value="EDT24374.1"/>
    <property type="molecule type" value="Genomic_DNA"/>
</dbReference>
<proteinExistence type="predicted"/>
<dbReference type="Proteomes" id="UP000004342">
    <property type="component" value="Unassembled WGS sequence"/>
</dbReference>
<keyword evidence="1" id="KW-0472">Membrane</keyword>
<keyword evidence="1" id="KW-0812">Transmembrane</keyword>
<evidence type="ECO:0000256" key="1">
    <source>
        <dbReference type="SAM" id="Phobius"/>
    </source>
</evidence>
<evidence type="ECO:0000313" key="2">
    <source>
        <dbReference type="EMBL" id="EDT24374.1"/>
    </source>
</evidence>
<protein>
    <submittedName>
        <fullName evidence="2">Uncharacterized protein</fullName>
    </submittedName>
</protein>
<gene>
    <name evidence="2" type="ORF">AC1_1661</name>
</gene>